<dbReference type="PANTHER" id="PTHR42920">
    <property type="entry name" value="OS03G0707200 PROTEIN-RELATED"/>
    <property type="match status" value="1"/>
</dbReference>
<accession>A0A7S2XVH5</accession>
<keyword evidence="5 6" id="KW-0472">Membrane</keyword>
<evidence type="ECO:0000259" key="8">
    <source>
        <dbReference type="Pfam" id="PF00892"/>
    </source>
</evidence>
<dbReference type="InterPro" id="IPR037185">
    <property type="entry name" value="EmrE-like"/>
</dbReference>
<feature type="transmembrane region" description="Helical" evidence="6">
    <location>
        <begin position="239"/>
        <end position="257"/>
    </location>
</feature>
<dbReference type="InterPro" id="IPR000620">
    <property type="entry name" value="EamA_dom"/>
</dbReference>
<evidence type="ECO:0000256" key="4">
    <source>
        <dbReference type="ARBA" id="ARBA00022989"/>
    </source>
</evidence>
<comment type="subcellular location">
    <subcellularLocation>
        <location evidence="1">Cell membrane</location>
        <topology evidence="1">Multi-pass membrane protein</topology>
    </subcellularLocation>
</comment>
<feature type="transmembrane region" description="Helical" evidence="6">
    <location>
        <begin position="156"/>
        <end position="174"/>
    </location>
</feature>
<feature type="chain" id="PRO_5031009146" description="EamA domain-containing protein" evidence="7">
    <location>
        <begin position="17"/>
        <end position="428"/>
    </location>
</feature>
<feature type="signal peptide" evidence="7">
    <location>
        <begin position="1"/>
        <end position="16"/>
    </location>
</feature>
<gene>
    <name evidence="9" type="ORF">FJAP1339_LOCUS1902</name>
</gene>
<feature type="transmembrane region" description="Helical" evidence="6">
    <location>
        <begin position="292"/>
        <end position="314"/>
    </location>
</feature>
<protein>
    <recommendedName>
        <fullName evidence="8">EamA domain-containing protein</fullName>
    </recommendedName>
</protein>
<keyword evidence="4 6" id="KW-1133">Transmembrane helix</keyword>
<reference evidence="9" key="1">
    <citation type="submission" date="2021-01" db="EMBL/GenBank/DDBJ databases">
        <authorList>
            <person name="Corre E."/>
            <person name="Pelletier E."/>
            <person name="Niang G."/>
            <person name="Scheremetjew M."/>
            <person name="Finn R."/>
            <person name="Kale V."/>
            <person name="Holt S."/>
            <person name="Cochrane G."/>
            <person name="Meng A."/>
            <person name="Brown T."/>
            <person name="Cohen L."/>
        </authorList>
    </citation>
    <scope>NUCLEOTIDE SEQUENCE</scope>
    <source>
        <strain evidence="9">CCMP1661</strain>
    </source>
</reference>
<evidence type="ECO:0000256" key="6">
    <source>
        <dbReference type="SAM" id="Phobius"/>
    </source>
</evidence>
<dbReference type="Pfam" id="PF00892">
    <property type="entry name" value="EamA"/>
    <property type="match status" value="2"/>
</dbReference>
<feature type="transmembrane region" description="Helical" evidence="6">
    <location>
        <begin position="124"/>
        <end position="144"/>
    </location>
</feature>
<evidence type="ECO:0000256" key="5">
    <source>
        <dbReference type="ARBA" id="ARBA00023136"/>
    </source>
</evidence>
<evidence type="ECO:0000256" key="7">
    <source>
        <dbReference type="SAM" id="SignalP"/>
    </source>
</evidence>
<feature type="transmembrane region" description="Helical" evidence="6">
    <location>
        <begin position="334"/>
        <end position="353"/>
    </location>
</feature>
<dbReference type="EMBL" id="HBHR01004072">
    <property type="protein sequence ID" value="CAD9859383.1"/>
    <property type="molecule type" value="Transcribed_RNA"/>
</dbReference>
<sequence length="428" mass="46566">MKFSLAFYYLSWLATGASFHQPSFLSHRLILPSQTRGNLISANKGNALFSTTDDKEMIKMDKKVAAEVKNVQTRVPVDVNQIPLELLTPDSELLKPVKNANVQLATEEVGKLPNSSPSDGSEPWFWRGVVILMSALWGSNFVVVEAFTTAETSASLFAATRFWFAALGLLPFLFTKQKLTSELVLGGLEVGLWVGLGYCCQAIGLVTTTANKSSFICSLQVLFVVLYNAVMDRKLERKAVASTLLGLSGVGLIELASSGGVNVGDLWSIGMPVFFGFSYIRIAKFMSKYPDAALPFSALQMLGVALLATVWAIFDQGQLPLPQLADLLSGGSLVAIAYTGLITTAFAVILQSLSYKRLPTTEVSVLLVTEPVWAGVFSAIFLHSQMNTNDYVGSALILAACLLCEIPNKVMKQYLPWLVPDEPEKKRE</sequence>
<keyword evidence="7" id="KW-0732">Signal</keyword>
<name>A0A7S2XVH5_9STRA</name>
<keyword evidence="3 6" id="KW-0812">Transmembrane</keyword>
<organism evidence="9">
    <name type="scientific">Fibrocapsa japonica</name>
    <dbReference type="NCBI Taxonomy" id="94617"/>
    <lineage>
        <taxon>Eukaryota</taxon>
        <taxon>Sar</taxon>
        <taxon>Stramenopiles</taxon>
        <taxon>Ochrophyta</taxon>
        <taxon>Raphidophyceae</taxon>
        <taxon>Chattonellales</taxon>
        <taxon>Chattonellaceae</taxon>
        <taxon>Fibrocapsa</taxon>
    </lineage>
</organism>
<feature type="domain" description="EamA" evidence="8">
    <location>
        <begin position="129"/>
        <end position="253"/>
    </location>
</feature>
<evidence type="ECO:0000256" key="2">
    <source>
        <dbReference type="ARBA" id="ARBA00022475"/>
    </source>
</evidence>
<feature type="transmembrane region" description="Helical" evidence="6">
    <location>
        <begin position="365"/>
        <end position="385"/>
    </location>
</feature>
<dbReference type="SUPFAM" id="SSF103481">
    <property type="entry name" value="Multidrug resistance efflux transporter EmrE"/>
    <property type="match status" value="2"/>
</dbReference>
<proteinExistence type="predicted"/>
<dbReference type="InterPro" id="IPR051258">
    <property type="entry name" value="Diverse_Substrate_Transporter"/>
</dbReference>
<dbReference type="AlphaFoldDB" id="A0A7S2XVH5"/>
<feature type="transmembrane region" description="Helical" evidence="6">
    <location>
        <begin position="263"/>
        <end position="280"/>
    </location>
</feature>
<feature type="domain" description="EamA" evidence="8">
    <location>
        <begin position="263"/>
        <end position="403"/>
    </location>
</feature>
<evidence type="ECO:0000313" key="9">
    <source>
        <dbReference type="EMBL" id="CAD9859383.1"/>
    </source>
</evidence>
<evidence type="ECO:0000256" key="1">
    <source>
        <dbReference type="ARBA" id="ARBA00004651"/>
    </source>
</evidence>
<dbReference type="PANTHER" id="PTHR42920:SF5">
    <property type="entry name" value="EAMA DOMAIN-CONTAINING PROTEIN"/>
    <property type="match status" value="1"/>
</dbReference>
<dbReference type="GO" id="GO:0005886">
    <property type="term" value="C:plasma membrane"/>
    <property type="evidence" value="ECO:0007669"/>
    <property type="project" value="UniProtKB-SubCell"/>
</dbReference>
<evidence type="ECO:0000256" key="3">
    <source>
        <dbReference type="ARBA" id="ARBA00022692"/>
    </source>
</evidence>
<keyword evidence="2" id="KW-1003">Cell membrane</keyword>